<dbReference type="Proteomes" id="UP001176941">
    <property type="component" value="Unassembled WGS sequence"/>
</dbReference>
<sequence>MRNPLALPERSRRHTCIFADLTSSAAANYWRQPPPCRLPLSSVAHGDVYGSSRCYQRLRGNVAAQLYRIVWKQLFLFAETAVLRVRVVAFERISVVAVKTLRAGMSFVAIPHDLAGKTEACHDAFSEGTLRDSHGRFERPSLRGLVNRTVLLYQVDAAIPLLGVSDARDILEKTRFPRLRAVKGSNVQTRCRRHRARACTGQERSRMRRQSGASPLHIAQRLAEQTESSASRPFAENAPGVQRPPSYGVAHARREGRTPRCRHLVQKISSSAIFSAIIGTHVLVTTNTTTTAAQRHYSFLTVVIVVTPCHTPTSVLIYDMSCGVTRATAKRECAAYEQAGRNPGVLRNWTASCSAHRRRAAEQIRNVAPACSGRQTAPTHMEQSIKRTKQEVASGMAGRSSGARESPWTVWGESSTSAQVCRRPALCRDPALIHGPPLSAFPGFRSHVAFYKCEKQPVFALLDVRRPHIPALHPCFPVMKR</sequence>
<proteinExistence type="predicted"/>
<feature type="region of interest" description="Disordered" evidence="1">
    <location>
        <begin position="222"/>
        <end position="258"/>
    </location>
</feature>
<organism evidence="2 3">
    <name type="scientific">Rangifer tarandus platyrhynchus</name>
    <name type="common">Svalbard reindeer</name>
    <dbReference type="NCBI Taxonomy" id="3082113"/>
    <lineage>
        <taxon>Eukaryota</taxon>
        <taxon>Metazoa</taxon>
        <taxon>Chordata</taxon>
        <taxon>Craniata</taxon>
        <taxon>Vertebrata</taxon>
        <taxon>Euteleostomi</taxon>
        <taxon>Mammalia</taxon>
        <taxon>Eutheria</taxon>
        <taxon>Laurasiatheria</taxon>
        <taxon>Artiodactyla</taxon>
        <taxon>Ruminantia</taxon>
        <taxon>Pecora</taxon>
        <taxon>Cervidae</taxon>
        <taxon>Odocoileinae</taxon>
        <taxon>Rangifer</taxon>
    </lineage>
</organism>
<name>A0ABN8XI95_RANTA</name>
<feature type="region of interest" description="Disordered" evidence="1">
    <location>
        <begin position="197"/>
        <end position="216"/>
    </location>
</feature>
<evidence type="ECO:0000313" key="2">
    <source>
        <dbReference type="EMBL" id="CAI9149122.1"/>
    </source>
</evidence>
<reference evidence="2" key="1">
    <citation type="submission" date="2023-04" db="EMBL/GenBank/DDBJ databases">
        <authorList>
            <consortium name="ELIXIR-Norway"/>
        </authorList>
    </citation>
    <scope>NUCLEOTIDE SEQUENCE [LARGE SCALE GENOMIC DNA]</scope>
</reference>
<accession>A0ABN8XI95</accession>
<gene>
    <name evidence="2" type="ORF">MRATA1EN1_LOCUS30740</name>
</gene>
<evidence type="ECO:0000313" key="3">
    <source>
        <dbReference type="Proteomes" id="UP001176941"/>
    </source>
</evidence>
<keyword evidence="3" id="KW-1185">Reference proteome</keyword>
<evidence type="ECO:0000256" key="1">
    <source>
        <dbReference type="SAM" id="MobiDB-lite"/>
    </source>
</evidence>
<dbReference type="EMBL" id="CATKSN020000135">
    <property type="protein sequence ID" value="CAI9149122.1"/>
    <property type="molecule type" value="Genomic_DNA"/>
</dbReference>
<protein>
    <submittedName>
        <fullName evidence="2">Uncharacterized protein</fullName>
    </submittedName>
</protein>
<comment type="caution">
    <text evidence="2">The sequence shown here is derived from an EMBL/GenBank/DDBJ whole genome shotgun (WGS) entry which is preliminary data.</text>
</comment>